<dbReference type="Pfam" id="PF21383">
    <property type="entry name" value="DPAGT1_ins"/>
    <property type="match status" value="1"/>
</dbReference>
<dbReference type="GO" id="GO:0006488">
    <property type="term" value="P:dolichol-linked oligosaccharide biosynthetic process"/>
    <property type="evidence" value="ECO:0007669"/>
    <property type="project" value="InterPro"/>
</dbReference>
<evidence type="ECO:0000256" key="1">
    <source>
        <dbReference type="ARBA" id="ARBA00004127"/>
    </source>
</evidence>
<organism evidence="7 8">
    <name type="scientific">Allacma fusca</name>
    <dbReference type="NCBI Taxonomy" id="39272"/>
    <lineage>
        <taxon>Eukaryota</taxon>
        <taxon>Metazoa</taxon>
        <taxon>Ecdysozoa</taxon>
        <taxon>Arthropoda</taxon>
        <taxon>Hexapoda</taxon>
        <taxon>Collembola</taxon>
        <taxon>Symphypleona</taxon>
        <taxon>Sminthuridae</taxon>
        <taxon>Allacma</taxon>
    </lineage>
</organism>
<keyword evidence="2" id="KW-0328">Glycosyltransferase</keyword>
<keyword evidence="4" id="KW-0460">Magnesium</keyword>
<feature type="non-terminal residue" evidence="7">
    <location>
        <position position="1"/>
    </location>
</feature>
<dbReference type="GO" id="GO:0012505">
    <property type="term" value="C:endomembrane system"/>
    <property type="evidence" value="ECO:0007669"/>
    <property type="project" value="UniProtKB-SubCell"/>
</dbReference>
<evidence type="ECO:0000313" key="7">
    <source>
        <dbReference type="EMBL" id="CAG7725709.1"/>
    </source>
</evidence>
<feature type="transmembrane region" description="Helical" evidence="5">
    <location>
        <begin position="73"/>
        <end position="95"/>
    </location>
</feature>
<dbReference type="GO" id="GO:0003975">
    <property type="term" value="F:UDP-N-acetylglucosamine-dolichyl-phosphate N-acetylglucosaminephosphotransferase activity"/>
    <property type="evidence" value="ECO:0007669"/>
    <property type="project" value="InterPro"/>
</dbReference>
<dbReference type="AlphaFoldDB" id="A0A8J2KGB6"/>
<reference evidence="7" key="1">
    <citation type="submission" date="2021-06" db="EMBL/GenBank/DDBJ databases">
        <authorList>
            <person name="Hodson N. C."/>
            <person name="Mongue J. A."/>
            <person name="Jaron S. K."/>
        </authorList>
    </citation>
    <scope>NUCLEOTIDE SEQUENCE</scope>
</reference>
<dbReference type="EMBL" id="CAJVCH010125856">
    <property type="protein sequence ID" value="CAG7725709.1"/>
    <property type="molecule type" value="Genomic_DNA"/>
</dbReference>
<evidence type="ECO:0000256" key="2">
    <source>
        <dbReference type="ARBA" id="ARBA00022676"/>
    </source>
</evidence>
<keyword evidence="3" id="KW-0479">Metal-binding</keyword>
<keyword evidence="5" id="KW-0812">Transmembrane</keyword>
<dbReference type="PANTHER" id="PTHR10571:SF0">
    <property type="entry name" value="UDP-N-ACETYLGLUCOSAMINE--DOLICHYL-PHOSPHATE N-ACETYLGLUCOSAMINEPHOSPHOTRANSFERASE"/>
    <property type="match status" value="1"/>
</dbReference>
<protein>
    <recommendedName>
        <fullName evidence="6">DPAGT1 insertion domain-containing protein</fullName>
    </recommendedName>
</protein>
<keyword evidence="8" id="KW-1185">Reference proteome</keyword>
<keyword evidence="5" id="KW-1133">Transmembrane helix</keyword>
<keyword evidence="2" id="KW-0808">Transferase</keyword>
<dbReference type="GO" id="GO:0046872">
    <property type="term" value="F:metal ion binding"/>
    <property type="evidence" value="ECO:0007669"/>
    <property type="project" value="UniProtKB-KW"/>
</dbReference>
<comment type="subcellular location">
    <subcellularLocation>
        <location evidence="1">Endomembrane system</location>
        <topology evidence="1">Multi-pass membrane protein</topology>
    </subcellularLocation>
</comment>
<evidence type="ECO:0000256" key="4">
    <source>
        <dbReference type="ARBA" id="ARBA00022842"/>
    </source>
</evidence>
<accession>A0A8J2KGB6</accession>
<dbReference type="InterPro" id="IPR048439">
    <property type="entry name" value="DPAGT1_ins"/>
</dbReference>
<dbReference type="OrthoDB" id="10262326at2759"/>
<comment type="caution">
    <text evidence="7">The sequence shown here is derived from an EMBL/GenBank/DDBJ whole genome shotgun (WGS) entry which is preliminary data.</text>
</comment>
<dbReference type="InterPro" id="IPR033895">
    <property type="entry name" value="GPT"/>
</dbReference>
<evidence type="ECO:0000313" key="8">
    <source>
        <dbReference type="Proteomes" id="UP000708208"/>
    </source>
</evidence>
<proteinExistence type="predicted"/>
<evidence type="ECO:0000256" key="3">
    <source>
        <dbReference type="ARBA" id="ARBA00022723"/>
    </source>
</evidence>
<sequence length="102" mass="11892">YNKVTNKIEMSTVRFKQRELRFLGRASISILESLGMLTVHRNLGENREYMETNNFTIVNLTLKLFGPMHEKTATIIILLFQILCSCAAFTIRYPLARVFYDI</sequence>
<dbReference type="GO" id="GO:0016757">
    <property type="term" value="F:glycosyltransferase activity"/>
    <property type="evidence" value="ECO:0007669"/>
    <property type="project" value="UniProtKB-KW"/>
</dbReference>
<name>A0A8J2KGB6_9HEXA</name>
<feature type="transmembrane region" description="Helical" evidence="5">
    <location>
        <begin position="20"/>
        <end position="40"/>
    </location>
</feature>
<feature type="domain" description="DPAGT1 insertion" evidence="6">
    <location>
        <begin position="14"/>
        <end position="54"/>
    </location>
</feature>
<evidence type="ECO:0000259" key="6">
    <source>
        <dbReference type="Pfam" id="PF21383"/>
    </source>
</evidence>
<keyword evidence="5" id="KW-0472">Membrane</keyword>
<dbReference type="PANTHER" id="PTHR10571">
    <property type="entry name" value="UDP-N-ACETYLGLUCOSAMINE--DOLICHYL-PHOSPHATE N-ACETYLGLUCOSAMINEPHOSPHOTRANSFERASE"/>
    <property type="match status" value="1"/>
</dbReference>
<gene>
    <name evidence="7" type="ORF">AFUS01_LOCUS14656</name>
</gene>
<dbReference type="GO" id="GO:0016020">
    <property type="term" value="C:membrane"/>
    <property type="evidence" value="ECO:0007669"/>
    <property type="project" value="TreeGrafter"/>
</dbReference>
<dbReference type="Proteomes" id="UP000708208">
    <property type="component" value="Unassembled WGS sequence"/>
</dbReference>
<evidence type="ECO:0000256" key="5">
    <source>
        <dbReference type="SAM" id="Phobius"/>
    </source>
</evidence>